<dbReference type="InterPro" id="IPR036412">
    <property type="entry name" value="HAD-like_sf"/>
</dbReference>
<sequence>MCSPEEMPGFRVGLRSALADDALLRLYCAPVQRDWLALGDLVRGDFPGDVLALKRLVADRPGDWTARDHLAEFVVRPLLITFRGLLARGSLPAGEVGVELGPESSATGRVVVEGVRPAAEVPAAITALDGWLTELAAAGVLVTGEEQERIRGAFDEVVSQELRNLSAETAARLAGDHPWREFVHVVGARQHELLRQVLRTVRERSARCRRESGLPRPLVAVDLDFCAVQPRQRVHEAVRRVGAAHGIAEFADPAVLPGLYPAGWRPFLARNGLRRGAGLHAEYRRNIAWHGEALLTDTLAPGIKRYVRDLEQAGARVVWLTGRRHRVRAATEEFLAGCGLGHLDLRTSDDGPVAERKVAALREFHGYELVAAFDDSAANRAALRTAFPGALVIPVRLPGFTSGESADGIETFESLPHPVPLGRGHAREPQLSHVTSLSGLRVGELSTRPTIWGRGAELTAAEQARIVDSLVATAVTSGRKLGSAITAGADRVRAVWQVITAKPFGASRSAYPLAVAERDLRGPVEAGEPIPFVVVGPSLKQDGSRLKALGGLPDLAELAMLVRLRQLDAAVRQVHPPGIRVRALTDASHFRFREPDRCAAYHREFARQVAAVGAADLVSVEDFDDAADAHPACGDRSQRSELLRAHRERYEAAFAGLDVLRNPGAALAEAATRDPSAAGQPRFAELFRSVLHAVDIPCHGGDPLAWSQRIYADPFDLTDRSTPAEVRRARGDLLVSAWRETITYLANKHVDADLGYQVLWREGVRMSLSIRPTPGRLRFVPLGGSGVMPWHGTAALNGNQEVAVDYAISLVDQGFRPLYAPGGPTRRGLRQPWLMVPPALLDPEGRPTERLLSSTRLRPK</sequence>
<evidence type="ECO:0000313" key="4">
    <source>
        <dbReference type="Proteomes" id="UP000236729"/>
    </source>
</evidence>
<protein>
    <submittedName>
        <fullName evidence="1">Pyoverdine/dityrosine biosynthesis protein</fullName>
    </submittedName>
</protein>
<dbReference type="Gene3D" id="3.40.50.1000">
    <property type="entry name" value="HAD superfamily/HAD-like"/>
    <property type="match status" value="1"/>
</dbReference>
<accession>A0A1H6DHE2</accession>
<dbReference type="InterPro" id="IPR023214">
    <property type="entry name" value="HAD_sf"/>
</dbReference>
<evidence type="ECO:0000313" key="1">
    <source>
        <dbReference type="EMBL" id="SEG84621.1"/>
    </source>
</evidence>
<dbReference type="Proteomes" id="UP000199690">
    <property type="component" value="Unassembled WGS sequence"/>
</dbReference>
<organism evidence="1 4">
    <name type="scientific">Saccharopolyspora kobensis</name>
    <dbReference type="NCBI Taxonomy" id="146035"/>
    <lineage>
        <taxon>Bacteria</taxon>
        <taxon>Bacillati</taxon>
        <taxon>Actinomycetota</taxon>
        <taxon>Actinomycetes</taxon>
        <taxon>Pseudonocardiales</taxon>
        <taxon>Pseudonocardiaceae</taxon>
        <taxon>Saccharopolyspora</taxon>
    </lineage>
</organism>
<reference evidence="1" key="2">
    <citation type="submission" date="2016-10" db="EMBL/GenBank/DDBJ databases">
        <authorList>
            <person name="de Groot N.N."/>
        </authorList>
    </citation>
    <scope>NUCLEOTIDE SEQUENCE [LARGE SCALE GENOMIC DNA]</scope>
    <source>
        <strain evidence="1">ATCC 20501</strain>
    </source>
</reference>
<accession>A0A1I1R5M9</accession>
<evidence type="ECO:0000313" key="3">
    <source>
        <dbReference type="Proteomes" id="UP000199690"/>
    </source>
</evidence>
<evidence type="ECO:0000313" key="2">
    <source>
        <dbReference type="EMBL" id="SFD27448.1"/>
    </source>
</evidence>
<keyword evidence="3" id="KW-1185">Reference proteome</keyword>
<gene>
    <name evidence="1" type="ORF">SAMN02982929_04453</name>
    <name evidence="2" type="ORF">SAMN05216506_103338</name>
</gene>
<reference evidence="3 4" key="1">
    <citation type="submission" date="2016-10" db="EMBL/GenBank/DDBJ databases">
        <authorList>
            <person name="Varghese N."/>
            <person name="Submissions S."/>
        </authorList>
    </citation>
    <scope>NUCLEOTIDE SEQUENCE [LARGE SCALE GENOMIC DNA]</scope>
    <source>
        <strain evidence="4">ATCC 20501</strain>
        <strain evidence="2 3">CGMCC 4.3529</strain>
    </source>
</reference>
<dbReference type="EMBL" id="FNVB01000006">
    <property type="protein sequence ID" value="SEG84621.1"/>
    <property type="molecule type" value="Genomic_DNA"/>
</dbReference>
<name>A0A1H6DHE2_9PSEU</name>
<dbReference type="Proteomes" id="UP000236729">
    <property type="component" value="Unassembled WGS sequence"/>
</dbReference>
<dbReference type="AlphaFoldDB" id="A0A1H6DHE2"/>
<proteinExistence type="predicted"/>
<dbReference type="SUPFAM" id="SSF56784">
    <property type="entry name" value="HAD-like"/>
    <property type="match status" value="1"/>
</dbReference>
<dbReference type="EMBL" id="FOME01000003">
    <property type="protein sequence ID" value="SFD27448.1"/>
    <property type="molecule type" value="Genomic_DNA"/>
</dbReference>